<feature type="region of interest" description="Disordered" evidence="1">
    <location>
        <begin position="178"/>
        <end position="232"/>
    </location>
</feature>
<proteinExistence type="predicted"/>
<keyword evidence="3" id="KW-1185">Reference proteome</keyword>
<feature type="compositionally biased region" description="Polar residues" evidence="1">
    <location>
        <begin position="219"/>
        <end position="232"/>
    </location>
</feature>
<gene>
    <name evidence="2" type="ORF">GRI36_05020</name>
</gene>
<protein>
    <recommendedName>
        <fullName evidence="4">LysR family transcriptional regulator</fullName>
    </recommendedName>
</protein>
<organism evidence="2 3">
    <name type="scientific">Pontixanthobacter gangjinensis</name>
    <dbReference type="NCBI Taxonomy" id="1028742"/>
    <lineage>
        <taxon>Bacteria</taxon>
        <taxon>Pseudomonadati</taxon>
        <taxon>Pseudomonadota</taxon>
        <taxon>Alphaproteobacteria</taxon>
        <taxon>Sphingomonadales</taxon>
        <taxon>Erythrobacteraceae</taxon>
        <taxon>Pontixanthobacter</taxon>
    </lineage>
</organism>
<name>A0A6I4SLD2_9SPHN</name>
<reference evidence="2 3" key="1">
    <citation type="submission" date="2019-12" db="EMBL/GenBank/DDBJ databases">
        <title>Genomic-based taxomic classification of the family Erythrobacteraceae.</title>
        <authorList>
            <person name="Xu L."/>
        </authorList>
    </citation>
    <scope>NUCLEOTIDE SEQUENCE [LARGE SCALE GENOMIC DNA]</scope>
    <source>
        <strain evidence="2 3">JCM 17802</strain>
    </source>
</reference>
<accession>A0A6I4SLD2</accession>
<feature type="region of interest" description="Disordered" evidence="1">
    <location>
        <begin position="24"/>
        <end position="46"/>
    </location>
</feature>
<sequence length="232" mass="24822">MTDPISKTHQSLSLVERGSASTSVTVGAHCPAPVPEHNHPNTAPHIPKYERHWDAARMVTFLEALGATQSVAGAARAAGMSRQSAYRLRQRLRDTHFDLAWEVAFHHGFDQLAQAALDRAINGVEVPHYHGGELVGTSRRYNERLTMAMLANRSRAAPDRFGGMMNEWAGDWDGLLERVEADGPDGNAGAGNEGAGNEGAGNEEAGDASIGDIEDDTASETSAPDLTTRANV</sequence>
<dbReference type="AlphaFoldDB" id="A0A6I4SLD2"/>
<evidence type="ECO:0008006" key="4">
    <source>
        <dbReference type="Google" id="ProtNLM"/>
    </source>
</evidence>
<comment type="caution">
    <text evidence="2">The sequence shown here is derived from an EMBL/GenBank/DDBJ whole genome shotgun (WGS) entry which is preliminary data.</text>
</comment>
<dbReference type="Proteomes" id="UP000468943">
    <property type="component" value="Unassembled WGS sequence"/>
</dbReference>
<evidence type="ECO:0000256" key="1">
    <source>
        <dbReference type="SAM" id="MobiDB-lite"/>
    </source>
</evidence>
<dbReference type="OrthoDB" id="7282816at2"/>
<evidence type="ECO:0000313" key="2">
    <source>
        <dbReference type="EMBL" id="MXO56238.1"/>
    </source>
</evidence>
<feature type="compositionally biased region" description="Gly residues" evidence="1">
    <location>
        <begin position="186"/>
        <end position="199"/>
    </location>
</feature>
<dbReference type="EMBL" id="WTYS01000001">
    <property type="protein sequence ID" value="MXO56238.1"/>
    <property type="molecule type" value="Genomic_DNA"/>
</dbReference>
<evidence type="ECO:0000313" key="3">
    <source>
        <dbReference type="Proteomes" id="UP000468943"/>
    </source>
</evidence>
<dbReference type="RefSeq" id="WP_160597457.1">
    <property type="nucleotide sequence ID" value="NZ_WTYS01000001.1"/>
</dbReference>